<dbReference type="InterPro" id="IPR011712">
    <property type="entry name" value="Sig_transdc_His_kin_sub3_dim/P"/>
</dbReference>
<dbReference type="InterPro" id="IPR003594">
    <property type="entry name" value="HATPase_dom"/>
</dbReference>
<evidence type="ECO:0000256" key="5">
    <source>
        <dbReference type="ARBA" id="ARBA00022741"/>
    </source>
</evidence>
<dbReference type="GO" id="GO:0016020">
    <property type="term" value="C:membrane"/>
    <property type="evidence" value="ECO:0007669"/>
    <property type="project" value="InterPro"/>
</dbReference>
<comment type="catalytic activity">
    <reaction evidence="1">
        <text>ATP + protein L-histidine = ADP + protein N-phospho-L-histidine.</text>
        <dbReference type="EC" id="2.7.13.3"/>
    </reaction>
</comment>
<dbReference type="Proteomes" id="UP000614996">
    <property type="component" value="Unassembled WGS sequence"/>
</dbReference>
<dbReference type="GO" id="GO:0000155">
    <property type="term" value="F:phosphorelay sensor kinase activity"/>
    <property type="evidence" value="ECO:0007669"/>
    <property type="project" value="InterPro"/>
</dbReference>
<gene>
    <name evidence="13" type="ORF">NUM_65310</name>
</gene>
<dbReference type="Gene3D" id="3.30.565.10">
    <property type="entry name" value="Histidine kinase-like ATPase, C-terminal domain"/>
    <property type="match status" value="1"/>
</dbReference>
<dbReference type="GO" id="GO:0046983">
    <property type="term" value="F:protein dimerization activity"/>
    <property type="evidence" value="ECO:0007669"/>
    <property type="project" value="InterPro"/>
</dbReference>
<evidence type="ECO:0000259" key="10">
    <source>
        <dbReference type="Pfam" id="PF02518"/>
    </source>
</evidence>
<dbReference type="InterPro" id="IPR036890">
    <property type="entry name" value="HATPase_C_sf"/>
</dbReference>
<dbReference type="AlphaFoldDB" id="A0A8J4AKW7"/>
<feature type="transmembrane region" description="Helical" evidence="9">
    <location>
        <begin position="12"/>
        <end position="34"/>
    </location>
</feature>
<dbReference type="InterPro" id="IPR055558">
    <property type="entry name" value="DUF7134"/>
</dbReference>
<keyword evidence="5" id="KW-0547">Nucleotide-binding</keyword>
<keyword evidence="6 13" id="KW-0418">Kinase</keyword>
<evidence type="ECO:0000256" key="1">
    <source>
        <dbReference type="ARBA" id="ARBA00000085"/>
    </source>
</evidence>
<keyword evidence="14" id="KW-1185">Reference proteome</keyword>
<accession>A0A8J4AKW7</accession>
<feature type="transmembrane region" description="Helical" evidence="9">
    <location>
        <begin position="40"/>
        <end position="58"/>
    </location>
</feature>
<reference evidence="14" key="1">
    <citation type="journal article" date="2021" name="Int. J. Syst. Evol. Microbiol.">
        <title>Actinocatenispora comari sp. nov., an endophytic actinomycete isolated from aerial parts of Comarum salesowianum.</title>
        <authorList>
            <person name="Oyunbileg N."/>
            <person name="Iizaka Y."/>
            <person name="Hamada M."/>
            <person name="Davaapurev B.O."/>
            <person name="Fukumoto A."/>
            <person name="Tsetseg B."/>
            <person name="Kato F."/>
            <person name="Tamura T."/>
            <person name="Batkhuu J."/>
            <person name="Anzai Y."/>
        </authorList>
    </citation>
    <scope>NUCLEOTIDE SEQUENCE [LARGE SCALE GENOMIC DNA]</scope>
    <source>
        <strain evidence="14">NUM-2625</strain>
    </source>
</reference>
<evidence type="ECO:0000256" key="6">
    <source>
        <dbReference type="ARBA" id="ARBA00022777"/>
    </source>
</evidence>
<dbReference type="CDD" id="cd16917">
    <property type="entry name" value="HATPase_UhpB-NarQ-NarX-like"/>
    <property type="match status" value="1"/>
</dbReference>
<feature type="domain" description="Signal transduction histidine kinase subgroup 3 dimerisation and phosphoacceptor" evidence="11">
    <location>
        <begin position="184"/>
        <end position="249"/>
    </location>
</feature>
<organism evidence="13 14">
    <name type="scientific">Actinocatenispora comari</name>
    <dbReference type="NCBI Taxonomy" id="2807577"/>
    <lineage>
        <taxon>Bacteria</taxon>
        <taxon>Bacillati</taxon>
        <taxon>Actinomycetota</taxon>
        <taxon>Actinomycetes</taxon>
        <taxon>Micromonosporales</taxon>
        <taxon>Micromonosporaceae</taxon>
        <taxon>Actinocatenispora</taxon>
    </lineage>
</organism>
<dbReference type="RefSeq" id="WP_207128846.1">
    <property type="nucleotide sequence ID" value="NZ_BOPO01000132.1"/>
</dbReference>
<evidence type="ECO:0000256" key="9">
    <source>
        <dbReference type="SAM" id="Phobius"/>
    </source>
</evidence>
<dbReference type="Pfam" id="PF23539">
    <property type="entry name" value="DUF7134"/>
    <property type="match status" value="1"/>
</dbReference>
<keyword evidence="7" id="KW-0067">ATP-binding</keyword>
<dbReference type="InterPro" id="IPR050482">
    <property type="entry name" value="Sensor_HK_TwoCompSys"/>
</dbReference>
<keyword evidence="9" id="KW-0812">Transmembrane</keyword>
<comment type="caution">
    <text evidence="13">The sequence shown here is derived from an EMBL/GenBank/DDBJ whole genome shotgun (WGS) entry which is preliminary data.</text>
</comment>
<dbReference type="Pfam" id="PF07730">
    <property type="entry name" value="HisKA_3"/>
    <property type="match status" value="1"/>
</dbReference>
<evidence type="ECO:0000259" key="12">
    <source>
        <dbReference type="Pfam" id="PF23539"/>
    </source>
</evidence>
<evidence type="ECO:0000256" key="7">
    <source>
        <dbReference type="ARBA" id="ARBA00022840"/>
    </source>
</evidence>
<dbReference type="EMBL" id="BOPO01000132">
    <property type="protein sequence ID" value="GIL31277.1"/>
    <property type="molecule type" value="Genomic_DNA"/>
</dbReference>
<evidence type="ECO:0000256" key="4">
    <source>
        <dbReference type="ARBA" id="ARBA00022679"/>
    </source>
</evidence>
<evidence type="ECO:0000256" key="8">
    <source>
        <dbReference type="ARBA" id="ARBA00023012"/>
    </source>
</evidence>
<feature type="domain" description="Histidine kinase/HSP90-like ATPase" evidence="10">
    <location>
        <begin position="294"/>
        <end position="383"/>
    </location>
</feature>
<keyword evidence="3" id="KW-0597">Phosphoprotein</keyword>
<feature type="transmembrane region" description="Helical" evidence="9">
    <location>
        <begin position="65"/>
        <end position="87"/>
    </location>
</feature>
<keyword evidence="9" id="KW-0472">Membrane</keyword>
<evidence type="ECO:0000256" key="2">
    <source>
        <dbReference type="ARBA" id="ARBA00012438"/>
    </source>
</evidence>
<evidence type="ECO:0000313" key="13">
    <source>
        <dbReference type="EMBL" id="GIL31277.1"/>
    </source>
</evidence>
<dbReference type="Gene3D" id="1.20.5.1930">
    <property type="match status" value="1"/>
</dbReference>
<dbReference type="PANTHER" id="PTHR24421:SF10">
    <property type="entry name" value="NITRATE_NITRITE SENSOR PROTEIN NARQ"/>
    <property type="match status" value="1"/>
</dbReference>
<evidence type="ECO:0000256" key="3">
    <source>
        <dbReference type="ARBA" id="ARBA00022553"/>
    </source>
</evidence>
<dbReference type="PANTHER" id="PTHR24421">
    <property type="entry name" value="NITRATE/NITRITE SENSOR PROTEIN NARX-RELATED"/>
    <property type="match status" value="1"/>
</dbReference>
<dbReference type="Pfam" id="PF02518">
    <property type="entry name" value="HATPase_c"/>
    <property type="match status" value="1"/>
</dbReference>
<name>A0A8J4AKW7_9ACTN</name>
<feature type="transmembrane region" description="Helical" evidence="9">
    <location>
        <begin position="141"/>
        <end position="159"/>
    </location>
</feature>
<dbReference type="GO" id="GO:0005524">
    <property type="term" value="F:ATP binding"/>
    <property type="evidence" value="ECO:0007669"/>
    <property type="project" value="UniProtKB-KW"/>
</dbReference>
<sequence length="387" mass="39417">MQDGRWRLTPRQLVAIDAVLAAGVLAADALPTLLLGHTGGWSALAAVPAVLGAGALLVRRRWPGPALVVALLAVALGAAAGTLSPYTLLPAACALYSVAVSQPRRRWVPTVAIGVLSAVGLLAMTAAGPTSGAGSADTDRSLAMLVFALVLLGCSWTLGRAVADRREYAARLAQQAAERAVAQERLRLAREMHDVVAHALGVIAVKAGVANHVVRQRPAEAHDALEVIETTSRQALAEMRHLLGVLRDGEPGELSPAPGLSRLGELVDRAAVVGVPVELSVHGADLVPDSLGVSVYRIVQESVTNVVKHAAPATCRVAVTGTDTAVRIEVIDDGARVPAGGGVLPAAGHGLIGMRERVGAYGGSFRAGPGAGGGFAVEAVLPYGAAG</sequence>
<keyword evidence="4" id="KW-0808">Transferase</keyword>
<dbReference type="SUPFAM" id="SSF55874">
    <property type="entry name" value="ATPase domain of HSP90 chaperone/DNA topoisomerase II/histidine kinase"/>
    <property type="match status" value="1"/>
</dbReference>
<keyword evidence="8" id="KW-0902">Two-component regulatory system</keyword>
<evidence type="ECO:0000259" key="11">
    <source>
        <dbReference type="Pfam" id="PF07730"/>
    </source>
</evidence>
<feature type="transmembrane region" description="Helical" evidence="9">
    <location>
        <begin position="107"/>
        <end position="129"/>
    </location>
</feature>
<evidence type="ECO:0000313" key="14">
    <source>
        <dbReference type="Proteomes" id="UP000614996"/>
    </source>
</evidence>
<keyword evidence="9" id="KW-1133">Transmembrane helix</keyword>
<proteinExistence type="predicted"/>
<feature type="domain" description="DUF7134" evidence="12">
    <location>
        <begin position="11"/>
        <end position="166"/>
    </location>
</feature>
<protein>
    <recommendedName>
        <fullName evidence="2">histidine kinase</fullName>
        <ecNumber evidence="2">2.7.13.3</ecNumber>
    </recommendedName>
</protein>
<dbReference type="EC" id="2.7.13.3" evidence="2"/>